<evidence type="ECO:0000313" key="2">
    <source>
        <dbReference type="Proteomes" id="UP000887565"/>
    </source>
</evidence>
<evidence type="ECO:0000259" key="1">
    <source>
        <dbReference type="PROSITE" id="PS50179"/>
    </source>
</evidence>
<keyword evidence="2" id="KW-1185">Reference proteome</keyword>
<dbReference type="GO" id="GO:0030276">
    <property type="term" value="F:clathrin binding"/>
    <property type="evidence" value="ECO:0007669"/>
    <property type="project" value="TreeGrafter"/>
</dbReference>
<dbReference type="GO" id="GO:0035091">
    <property type="term" value="F:phosphatidylinositol binding"/>
    <property type="evidence" value="ECO:0007669"/>
    <property type="project" value="InterPro"/>
</dbReference>
<dbReference type="OMA" id="LIDICIR"/>
<dbReference type="SMART" id="SM00288">
    <property type="entry name" value="VHS"/>
    <property type="match status" value="1"/>
</dbReference>
<accession>A0A915JY53</accession>
<dbReference type="InterPro" id="IPR002014">
    <property type="entry name" value="VHS_dom"/>
</dbReference>
<dbReference type="GO" id="GO:0043130">
    <property type="term" value="F:ubiquitin binding"/>
    <property type="evidence" value="ECO:0007669"/>
    <property type="project" value="InterPro"/>
</dbReference>
<dbReference type="Pfam" id="PF00790">
    <property type="entry name" value="VHS"/>
    <property type="match status" value="1"/>
</dbReference>
<dbReference type="PANTHER" id="PTHR13856">
    <property type="entry name" value="VHS DOMAIN CONTAINING PROTEIN FAMILY"/>
    <property type="match status" value="1"/>
</dbReference>
<evidence type="ECO:0000313" key="3">
    <source>
        <dbReference type="WBParaSite" id="nRc.2.0.1.t31018-RA"/>
    </source>
</evidence>
<reference evidence="3" key="1">
    <citation type="submission" date="2022-11" db="UniProtKB">
        <authorList>
            <consortium name="WormBaseParasite"/>
        </authorList>
    </citation>
    <scope>IDENTIFICATION</scope>
</reference>
<dbReference type="AlphaFoldDB" id="A0A915JY53"/>
<sequence length="108" mass="12092">MGKNNKIVLYTLTVLETCVKNCDIRLVQLITQKEFCQDLIKLIGSKYDPPAVVQEKVLGLIQSWADAFRGKPDFKGVCEVYDELKAKGVDFPMTDVDSMVPIVTPKKA</sequence>
<dbReference type="WBParaSite" id="nRc.2.0.1.t31018-RA">
    <property type="protein sequence ID" value="nRc.2.0.1.t31018-RA"/>
    <property type="gene ID" value="nRc.2.0.1.g31018"/>
</dbReference>
<dbReference type="InterPro" id="IPR008942">
    <property type="entry name" value="ENTH_VHS"/>
</dbReference>
<name>A0A915JY53_ROMCU</name>
<feature type="domain" description="VHS" evidence="1">
    <location>
        <begin position="1"/>
        <end position="92"/>
    </location>
</feature>
<dbReference type="PANTHER" id="PTHR13856:SF137">
    <property type="entry name" value="GH05942P"/>
    <property type="match status" value="1"/>
</dbReference>
<dbReference type="PROSITE" id="PS50179">
    <property type="entry name" value="VHS"/>
    <property type="match status" value="1"/>
</dbReference>
<dbReference type="SUPFAM" id="SSF48464">
    <property type="entry name" value="ENTH/VHS domain"/>
    <property type="match status" value="1"/>
</dbReference>
<dbReference type="GO" id="GO:0016020">
    <property type="term" value="C:membrane"/>
    <property type="evidence" value="ECO:0007669"/>
    <property type="project" value="TreeGrafter"/>
</dbReference>
<organism evidence="2 3">
    <name type="scientific">Romanomermis culicivorax</name>
    <name type="common">Nematode worm</name>
    <dbReference type="NCBI Taxonomy" id="13658"/>
    <lineage>
        <taxon>Eukaryota</taxon>
        <taxon>Metazoa</taxon>
        <taxon>Ecdysozoa</taxon>
        <taxon>Nematoda</taxon>
        <taxon>Enoplea</taxon>
        <taxon>Dorylaimia</taxon>
        <taxon>Mermithida</taxon>
        <taxon>Mermithoidea</taxon>
        <taxon>Mermithidae</taxon>
        <taxon>Romanomermis</taxon>
    </lineage>
</organism>
<dbReference type="Proteomes" id="UP000887565">
    <property type="component" value="Unplaced"/>
</dbReference>
<proteinExistence type="predicted"/>
<dbReference type="GO" id="GO:0007165">
    <property type="term" value="P:signal transduction"/>
    <property type="evidence" value="ECO:0007669"/>
    <property type="project" value="TreeGrafter"/>
</dbReference>
<protein>
    <submittedName>
        <fullName evidence="3">VHS domain-containing protein</fullName>
    </submittedName>
</protein>
<dbReference type="Gene3D" id="1.25.40.90">
    <property type="match status" value="1"/>
</dbReference>
<dbReference type="GO" id="GO:0005768">
    <property type="term" value="C:endosome"/>
    <property type="evidence" value="ECO:0007669"/>
    <property type="project" value="TreeGrafter"/>
</dbReference>